<protein>
    <submittedName>
        <fullName evidence="2">DUF695 domain-containing protein</fullName>
    </submittedName>
</protein>
<name>A0A7G9L897_9FLAO</name>
<dbReference type="InterPro" id="IPR016097">
    <property type="entry name" value="DUF695"/>
</dbReference>
<gene>
    <name evidence="2" type="ORF">H9W90_11665</name>
</gene>
<evidence type="ECO:0000313" key="2">
    <source>
        <dbReference type="EMBL" id="QNM84846.1"/>
    </source>
</evidence>
<dbReference type="AlphaFoldDB" id="A0A7G9L897"/>
<evidence type="ECO:0000313" key="3">
    <source>
        <dbReference type="Proteomes" id="UP000515808"/>
    </source>
</evidence>
<proteinExistence type="predicted"/>
<accession>A0A7G9L897</accession>
<evidence type="ECO:0000259" key="1">
    <source>
        <dbReference type="Pfam" id="PF05117"/>
    </source>
</evidence>
<dbReference type="RefSeq" id="WP_187481767.1">
    <property type="nucleotide sequence ID" value="NZ_CP060695.1"/>
</dbReference>
<dbReference type="KEGG" id="ppec:H9W90_11665"/>
<sequence length="367" mass="43376">MKFFKKLFSNKVDEKPIESYQDFWDWFLQYEEEFYSVIKKGGSNRIATDFFDKIAPKLDQLKEGIWYLTGMLDDNTADLILTADGEIKNFYIIEELIEVAPEIKGWKFRALKPKHKIENVGIEMAGFSFSSDNLSFYSNDLKDYPDEIDLTIIHDNYSEENKQDIINGTYIFIDNYLGELDSISIIDNIVFKKKEDAEKELIPIEKLESFINWRQKEFVEKYEGVRRNTGDDSYASLEGTLANGYKLVATVNTDLLNWDTKASHPWILRLELKYNGEENNGFPNEEMYQLLDKIEEEINLELKDADGYLNIGRETGNNLREVYFACREFRKPCKKVDKIIKKYADKIEADYEIYKDKYWRSFERFQN</sequence>
<organism evidence="2 3">
    <name type="scientific">Polaribacter pectinis</name>
    <dbReference type="NCBI Taxonomy" id="2738844"/>
    <lineage>
        <taxon>Bacteria</taxon>
        <taxon>Pseudomonadati</taxon>
        <taxon>Bacteroidota</taxon>
        <taxon>Flavobacteriia</taxon>
        <taxon>Flavobacteriales</taxon>
        <taxon>Flavobacteriaceae</taxon>
    </lineage>
</organism>
<dbReference type="EMBL" id="CP060695">
    <property type="protein sequence ID" value="QNM84846.1"/>
    <property type="molecule type" value="Genomic_DNA"/>
</dbReference>
<dbReference type="Pfam" id="PF05117">
    <property type="entry name" value="DUF695"/>
    <property type="match status" value="1"/>
</dbReference>
<keyword evidence="3" id="KW-1185">Reference proteome</keyword>
<reference evidence="2 3" key="1">
    <citation type="submission" date="2020-08" db="EMBL/GenBank/DDBJ databases">
        <title>Polaribacter sp. L12M9 isolated from gut of the Korean scallop.</title>
        <authorList>
            <person name="Jeong Y.S."/>
        </authorList>
    </citation>
    <scope>NUCLEOTIDE SEQUENCE [LARGE SCALE GENOMIC DNA]</scope>
    <source>
        <strain evidence="2 3">L12M9</strain>
    </source>
</reference>
<dbReference type="Proteomes" id="UP000515808">
    <property type="component" value="Chromosome"/>
</dbReference>
<feature type="domain" description="DUF695" evidence="1">
    <location>
        <begin position="244"/>
        <end position="365"/>
    </location>
</feature>